<dbReference type="SUPFAM" id="SSF52833">
    <property type="entry name" value="Thioredoxin-like"/>
    <property type="match status" value="1"/>
</dbReference>
<evidence type="ECO:0000256" key="4">
    <source>
        <dbReference type="ARBA" id="ARBA00023157"/>
    </source>
</evidence>
<protein>
    <recommendedName>
        <fullName evidence="8">Thioredoxin domain-containing protein</fullName>
    </recommendedName>
</protein>
<dbReference type="GO" id="GO:0016491">
    <property type="term" value="F:oxidoreductase activity"/>
    <property type="evidence" value="ECO:0007669"/>
    <property type="project" value="UniProtKB-KW"/>
</dbReference>
<feature type="region of interest" description="Disordered" evidence="6">
    <location>
        <begin position="30"/>
        <end position="79"/>
    </location>
</feature>
<evidence type="ECO:0000256" key="3">
    <source>
        <dbReference type="ARBA" id="ARBA00023002"/>
    </source>
</evidence>
<dbReference type="Pfam" id="PF13462">
    <property type="entry name" value="Thioredoxin_4"/>
    <property type="match status" value="1"/>
</dbReference>
<dbReference type="Proteomes" id="UP000654993">
    <property type="component" value="Unassembled WGS sequence"/>
</dbReference>
<evidence type="ECO:0000256" key="5">
    <source>
        <dbReference type="ARBA" id="ARBA00023284"/>
    </source>
</evidence>
<evidence type="ECO:0000256" key="1">
    <source>
        <dbReference type="ARBA" id="ARBA00005791"/>
    </source>
</evidence>
<proteinExistence type="inferred from homology"/>
<dbReference type="PANTHER" id="PTHR13887">
    <property type="entry name" value="GLUTATHIONE S-TRANSFERASE KAPPA"/>
    <property type="match status" value="1"/>
</dbReference>
<dbReference type="Gene3D" id="3.40.30.10">
    <property type="entry name" value="Glutaredoxin"/>
    <property type="match status" value="1"/>
</dbReference>
<reference evidence="9" key="1">
    <citation type="submission" date="2020-08" db="EMBL/GenBank/DDBJ databases">
        <authorList>
            <person name="Uke A."/>
            <person name="Chhe C."/>
            <person name="Baramee S."/>
            <person name="Kosugi A."/>
        </authorList>
    </citation>
    <scope>NUCLEOTIDE SEQUENCE</scope>
    <source>
        <strain evidence="9">DA-C8</strain>
    </source>
</reference>
<keyword evidence="2 7" id="KW-0732">Signal</keyword>
<keyword evidence="10" id="KW-1185">Reference proteome</keyword>
<keyword evidence="5" id="KW-0676">Redox-active center</keyword>
<evidence type="ECO:0000256" key="2">
    <source>
        <dbReference type="ARBA" id="ARBA00022729"/>
    </source>
</evidence>
<dbReference type="InterPro" id="IPR013766">
    <property type="entry name" value="Thioredoxin_domain"/>
</dbReference>
<keyword evidence="3" id="KW-0560">Oxidoreductase</keyword>
<dbReference type="InterPro" id="IPR036249">
    <property type="entry name" value="Thioredoxin-like_sf"/>
</dbReference>
<comment type="similarity">
    <text evidence="1">Belongs to the thioredoxin family. DsbA subfamily.</text>
</comment>
<dbReference type="PROSITE" id="PS51257">
    <property type="entry name" value="PROKAR_LIPOPROTEIN"/>
    <property type="match status" value="1"/>
</dbReference>
<evidence type="ECO:0000256" key="7">
    <source>
        <dbReference type="SAM" id="SignalP"/>
    </source>
</evidence>
<sequence>MEKRVIACVLGMLIILAGCAGGTHANDLGHQNHADNSSHAGNTDHADNGALTDNTSNTANPSGTESEDEAGDPFRLSEQPFIGDEDAPVTVIEFSDFKCPYCAIWSNEYMDEFVEEFVETGKAKYYFVNFPFLADDSFTLAAAGEVIAEQGSEYFFAYKKALLARQGEKGTEWGTTEWIAAIIEDHLDGIDADSVIQSLDDDRIAAKLAADIDIGVQAGIRAVPSFVLNGEIVHMKEFTDLAKAVRDIID</sequence>
<dbReference type="RefSeq" id="WP_200967451.1">
    <property type="nucleotide sequence ID" value="NZ_BMAQ01000039.1"/>
</dbReference>
<dbReference type="InterPro" id="IPR012336">
    <property type="entry name" value="Thioredoxin-like_fold"/>
</dbReference>
<feature type="chain" id="PRO_5037157610" description="Thioredoxin domain-containing protein" evidence="7">
    <location>
        <begin position="26"/>
        <end position="250"/>
    </location>
</feature>
<evidence type="ECO:0000313" key="10">
    <source>
        <dbReference type="Proteomes" id="UP000654993"/>
    </source>
</evidence>
<dbReference type="PROSITE" id="PS51352">
    <property type="entry name" value="THIOREDOXIN_2"/>
    <property type="match status" value="1"/>
</dbReference>
<feature type="signal peptide" evidence="7">
    <location>
        <begin position="1"/>
        <end position="25"/>
    </location>
</feature>
<dbReference type="AlphaFoldDB" id="A0A916VIF1"/>
<feature type="domain" description="Thioredoxin" evidence="8">
    <location>
        <begin position="54"/>
        <end position="204"/>
    </location>
</feature>
<evidence type="ECO:0000256" key="6">
    <source>
        <dbReference type="SAM" id="MobiDB-lite"/>
    </source>
</evidence>
<keyword evidence="4" id="KW-1015">Disulfide bond</keyword>
<evidence type="ECO:0000313" key="9">
    <source>
        <dbReference type="EMBL" id="GFR39245.1"/>
    </source>
</evidence>
<reference evidence="9" key="2">
    <citation type="journal article" date="2021" name="Data Brief">
        <title>Draft genome sequence data of the facultative, thermophilic, xylanolytic bacterium Paenibacillus sp. strain DA-C8.</title>
        <authorList>
            <person name="Chhe C."/>
            <person name="Uke A."/>
            <person name="Baramee S."/>
            <person name="Ungkulpasvich U."/>
            <person name="Tachaapaikoon C."/>
            <person name="Pason P."/>
            <person name="Waeonukul R."/>
            <person name="Ratanakhanokchai K."/>
            <person name="Kosugi A."/>
        </authorList>
    </citation>
    <scope>NUCLEOTIDE SEQUENCE</scope>
    <source>
        <strain evidence="9">DA-C8</strain>
    </source>
</reference>
<gene>
    <name evidence="9" type="ORF">PRECH8_25410</name>
</gene>
<comment type="caution">
    <text evidence="9">The sequence shown here is derived from an EMBL/GenBank/DDBJ whole genome shotgun (WGS) entry which is preliminary data.</text>
</comment>
<name>A0A916VIF1_9BACL</name>
<feature type="compositionally biased region" description="Polar residues" evidence="6">
    <location>
        <begin position="51"/>
        <end position="64"/>
    </location>
</feature>
<dbReference type="PANTHER" id="PTHR13887:SF14">
    <property type="entry name" value="DISULFIDE BOND FORMATION PROTEIN D"/>
    <property type="match status" value="1"/>
</dbReference>
<organism evidence="9 10">
    <name type="scientific">Insulibacter thermoxylanivorax</name>
    <dbReference type="NCBI Taxonomy" id="2749268"/>
    <lineage>
        <taxon>Bacteria</taxon>
        <taxon>Bacillati</taxon>
        <taxon>Bacillota</taxon>
        <taxon>Bacilli</taxon>
        <taxon>Bacillales</taxon>
        <taxon>Paenibacillaceae</taxon>
        <taxon>Insulibacter</taxon>
    </lineage>
</organism>
<dbReference type="EMBL" id="BMAQ01000039">
    <property type="protein sequence ID" value="GFR39245.1"/>
    <property type="molecule type" value="Genomic_DNA"/>
</dbReference>
<evidence type="ECO:0000259" key="8">
    <source>
        <dbReference type="PROSITE" id="PS51352"/>
    </source>
</evidence>
<accession>A0A916VIF1</accession>